<dbReference type="EMBL" id="JBBDHC010000022">
    <property type="protein sequence ID" value="MEJ1250536.1"/>
    <property type="molecule type" value="Genomic_DNA"/>
</dbReference>
<dbReference type="Pfam" id="PF00557">
    <property type="entry name" value="Peptidase_M24"/>
    <property type="match status" value="1"/>
</dbReference>
<dbReference type="InterPro" id="IPR048819">
    <property type="entry name" value="PepQ_N"/>
</dbReference>
<keyword evidence="3 7" id="KW-0378">Hydrolase</keyword>
<feature type="binding site" evidence="7">
    <location>
        <position position="251"/>
    </location>
    <ligand>
        <name>Mn(2+)</name>
        <dbReference type="ChEBI" id="CHEBI:29035"/>
        <label>1</label>
    </ligand>
</feature>
<dbReference type="GO" id="GO:0004177">
    <property type="term" value="F:aminopeptidase activity"/>
    <property type="evidence" value="ECO:0007669"/>
    <property type="project" value="TreeGrafter"/>
</dbReference>
<dbReference type="InterPro" id="IPR000994">
    <property type="entry name" value="Pept_M24"/>
</dbReference>
<dbReference type="GO" id="GO:0005829">
    <property type="term" value="C:cytosol"/>
    <property type="evidence" value="ECO:0007669"/>
    <property type="project" value="TreeGrafter"/>
</dbReference>
<comment type="function">
    <text evidence="7">Splits dipeptides with a prolyl residue in the C-terminal position.</text>
</comment>
<dbReference type="InterPro" id="IPR052433">
    <property type="entry name" value="X-Pro_dipept-like"/>
</dbReference>
<dbReference type="PANTHER" id="PTHR43226">
    <property type="entry name" value="XAA-PRO AMINOPEPTIDASE 3"/>
    <property type="match status" value="1"/>
</dbReference>
<feature type="domain" description="Peptidase M24" evidence="8">
    <location>
        <begin position="163"/>
        <end position="422"/>
    </location>
</feature>
<keyword evidence="5 7" id="KW-0482">Metalloprotease</keyword>
<name>A0AAW9R8G6_9GAMM</name>
<keyword evidence="11" id="KW-1185">Reference proteome</keyword>
<evidence type="ECO:0000313" key="10">
    <source>
        <dbReference type="EMBL" id="MEJ1250536.1"/>
    </source>
</evidence>
<evidence type="ECO:0000259" key="8">
    <source>
        <dbReference type="Pfam" id="PF00557"/>
    </source>
</evidence>
<dbReference type="NCBIfam" id="NF010133">
    <property type="entry name" value="PRK13607.1"/>
    <property type="match status" value="1"/>
</dbReference>
<dbReference type="GO" id="GO:0046872">
    <property type="term" value="F:metal ion binding"/>
    <property type="evidence" value="ECO:0007669"/>
    <property type="project" value="UniProtKB-KW"/>
</dbReference>
<dbReference type="Proteomes" id="UP001364472">
    <property type="component" value="Unassembled WGS sequence"/>
</dbReference>
<protein>
    <recommendedName>
        <fullName evidence="7">Xaa-Pro dipeptidase</fullName>
        <shortName evidence="7">X-Pro dipeptidase</shortName>
        <ecNumber evidence="7">3.4.13.9</ecNumber>
    </recommendedName>
    <alternativeName>
        <fullName evidence="7">Imidodipeptidase</fullName>
    </alternativeName>
    <alternativeName>
        <fullName evidence="7">Proline dipeptidase</fullName>
        <shortName evidence="7">Prolidase</shortName>
    </alternativeName>
</protein>
<comment type="cofactor">
    <cofactor evidence="7">
        <name>Mn(2+)</name>
        <dbReference type="ChEBI" id="CHEBI:29035"/>
    </cofactor>
    <text evidence="7">Binds 2 manganese ions per subunit.</text>
</comment>
<feature type="binding site" evidence="7">
    <location>
        <position position="331"/>
    </location>
    <ligand>
        <name>Mn(2+)</name>
        <dbReference type="ChEBI" id="CHEBI:29035"/>
        <label>1</label>
    </ligand>
</feature>
<feature type="binding site" evidence="7">
    <location>
        <position position="240"/>
    </location>
    <ligand>
        <name>Mn(2+)</name>
        <dbReference type="ChEBI" id="CHEBI:29035"/>
        <label>2</label>
    </ligand>
</feature>
<dbReference type="InterPro" id="IPR029149">
    <property type="entry name" value="Creatin/AminoP/Spt16_N"/>
</dbReference>
<evidence type="ECO:0000256" key="5">
    <source>
        <dbReference type="ARBA" id="ARBA00023049"/>
    </source>
</evidence>
<comment type="catalytic activity">
    <reaction evidence="7">
        <text>Xaa-L-Pro dipeptide + H2O = an L-alpha-amino acid + L-proline</text>
        <dbReference type="Rhea" id="RHEA:76407"/>
        <dbReference type="ChEBI" id="CHEBI:15377"/>
        <dbReference type="ChEBI" id="CHEBI:59869"/>
        <dbReference type="ChEBI" id="CHEBI:60039"/>
        <dbReference type="ChEBI" id="CHEBI:195196"/>
        <dbReference type="EC" id="3.4.13.9"/>
    </reaction>
</comment>
<dbReference type="RefSeq" id="WP_337336237.1">
    <property type="nucleotide sequence ID" value="NZ_JBBDHC010000022.1"/>
</dbReference>
<dbReference type="HAMAP" id="MF_01279">
    <property type="entry name" value="X_Pro_dipeptid"/>
    <property type="match status" value="1"/>
</dbReference>
<evidence type="ECO:0000256" key="1">
    <source>
        <dbReference type="ARBA" id="ARBA00022670"/>
    </source>
</evidence>
<sequence length="436" mass="47057">MELAPLYASHLATVLARAETALARGGFDHLLIASGVAKYQFLDDRPYPFAANPHFVHTAPLPGHSDGWIAITPGRKPVLVYHQPADYWHLPPAAPEGFWVEHFDLRVIRRPEEAAAHLPGNGRLAIIGEADAALEGLVPNNPAAVLDYLHYQRAFKTPYELACMRLASVPAVRGHAAAEAAFRAGLSEFEIHRAYLGASGQNDLSLPYGNIVALNRHAAVLHYQYQDIAPPSRSRAFLIDAGATHLGYASDITRSYGDGDARYGALIAGVERAQLALVDQVRAGRDYRDIHLDAHRLLGGVLHDLGVVKMSPESQLETGVSAAFFPHGIGHLIGLQVHDVAGFAASDAGGTIDKPAGHPFLRLTRSLAPGMVVTIEPGLYFIDMLLAPLRQGRHASAIDWSLVEHLAQFGGVRIEDDVVCTEGDPENLTRDAFAAL</sequence>
<feature type="binding site" evidence="7">
    <location>
        <position position="251"/>
    </location>
    <ligand>
        <name>Mn(2+)</name>
        <dbReference type="ChEBI" id="CHEBI:29035"/>
        <label>2</label>
    </ligand>
</feature>
<dbReference type="GO" id="GO:0016795">
    <property type="term" value="F:phosphoric triester hydrolase activity"/>
    <property type="evidence" value="ECO:0007669"/>
    <property type="project" value="InterPro"/>
</dbReference>
<dbReference type="InterPro" id="IPR022846">
    <property type="entry name" value="X_Pro_dipept"/>
</dbReference>
<gene>
    <name evidence="7 10" type="primary">pepQ</name>
    <name evidence="10" type="ORF">WB794_12725</name>
</gene>
<evidence type="ECO:0000256" key="4">
    <source>
        <dbReference type="ARBA" id="ARBA00022997"/>
    </source>
</evidence>
<dbReference type="GO" id="GO:0006508">
    <property type="term" value="P:proteolysis"/>
    <property type="evidence" value="ECO:0007669"/>
    <property type="project" value="UniProtKB-KW"/>
</dbReference>
<organism evidence="10 11">
    <name type="scientific">Denitratimonas tolerans</name>
    <dbReference type="NCBI Taxonomy" id="1338420"/>
    <lineage>
        <taxon>Bacteria</taxon>
        <taxon>Pseudomonadati</taxon>
        <taxon>Pseudomonadota</taxon>
        <taxon>Gammaproteobacteria</taxon>
        <taxon>Lysobacterales</taxon>
        <taxon>Lysobacteraceae</taxon>
        <taxon>Denitratimonas</taxon>
    </lineage>
</organism>
<keyword evidence="4 7" id="KW-0224">Dipeptidase</keyword>
<feature type="domain" description="Xaa-Pro dipeptidase N-terminal" evidence="9">
    <location>
        <begin position="6"/>
        <end position="151"/>
    </location>
</feature>
<dbReference type="GO" id="GO:0008235">
    <property type="term" value="F:metalloexopeptidase activity"/>
    <property type="evidence" value="ECO:0007669"/>
    <property type="project" value="UniProtKB-UniRule"/>
</dbReference>
<feature type="binding site" evidence="7">
    <location>
        <position position="415"/>
    </location>
    <ligand>
        <name>Mn(2+)</name>
        <dbReference type="ChEBI" id="CHEBI:29035"/>
        <label>1</label>
    </ligand>
</feature>
<evidence type="ECO:0000256" key="3">
    <source>
        <dbReference type="ARBA" id="ARBA00022801"/>
    </source>
</evidence>
<evidence type="ECO:0000256" key="6">
    <source>
        <dbReference type="ARBA" id="ARBA00023211"/>
    </source>
</evidence>
<comment type="caution">
    <text evidence="10">The sequence shown here is derived from an EMBL/GenBank/DDBJ whole genome shotgun (WGS) entry which is preliminary data.</text>
</comment>
<dbReference type="SUPFAM" id="SSF55920">
    <property type="entry name" value="Creatinase/aminopeptidase"/>
    <property type="match status" value="1"/>
</dbReference>
<evidence type="ECO:0000259" key="9">
    <source>
        <dbReference type="Pfam" id="PF21216"/>
    </source>
</evidence>
<feature type="binding site" evidence="7">
    <location>
        <position position="415"/>
    </location>
    <ligand>
        <name>Mn(2+)</name>
        <dbReference type="ChEBI" id="CHEBI:29035"/>
        <label>2</label>
    </ligand>
</feature>
<dbReference type="AlphaFoldDB" id="A0AAW9R8G6"/>
<feature type="binding site" evidence="7">
    <location>
        <position position="376"/>
    </location>
    <ligand>
        <name>Mn(2+)</name>
        <dbReference type="ChEBI" id="CHEBI:29035"/>
        <label>1</label>
    </ligand>
</feature>
<dbReference type="Pfam" id="PF21216">
    <property type="entry name" value="PepQ_N"/>
    <property type="match status" value="1"/>
</dbReference>
<dbReference type="InterPro" id="IPR001131">
    <property type="entry name" value="Peptidase_M24B_aminopep-P_CS"/>
</dbReference>
<keyword evidence="6 7" id="KW-0464">Manganese</keyword>
<reference evidence="10 11" key="1">
    <citation type="journal article" date="2016" name="Antonie Van Leeuwenhoek">
        <title>Denitratimonas tolerans gen. nov., sp. nov., a denitrifying bacterium isolated from a bioreactor for tannery wastewater treatment.</title>
        <authorList>
            <person name="Han S.I."/>
            <person name="Kim J.O."/>
            <person name="Lee Y.R."/>
            <person name="Ekpeghere K.I."/>
            <person name="Koh S.C."/>
            <person name="Whang K.S."/>
        </authorList>
    </citation>
    <scope>NUCLEOTIDE SEQUENCE [LARGE SCALE GENOMIC DNA]</scope>
    <source>
        <strain evidence="10 11">KACC 17565</strain>
    </source>
</reference>
<keyword evidence="1 7" id="KW-0645">Protease</keyword>
<dbReference type="Gene3D" id="3.90.230.10">
    <property type="entry name" value="Creatinase/methionine aminopeptidase superfamily"/>
    <property type="match status" value="1"/>
</dbReference>
<accession>A0AAW9R8G6</accession>
<proteinExistence type="inferred from homology"/>
<dbReference type="InterPro" id="IPR036005">
    <property type="entry name" value="Creatinase/aminopeptidase-like"/>
</dbReference>
<dbReference type="Gene3D" id="3.40.350.10">
    <property type="entry name" value="Creatinase/prolidase N-terminal domain"/>
    <property type="match status" value="1"/>
</dbReference>
<dbReference type="PROSITE" id="PS00491">
    <property type="entry name" value="PROLINE_PEPTIDASE"/>
    <property type="match status" value="1"/>
</dbReference>
<dbReference type="PANTHER" id="PTHR43226:SF8">
    <property type="entry name" value="XAA-PRO DIPEPTIDASE"/>
    <property type="match status" value="1"/>
</dbReference>
<dbReference type="GO" id="GO:0102009">
    <property type="term" value="F:proline dipeptidase activity"/>
    <property type="evidence" value="ECO:0007669"/>
    <property type="project" value="UniProtKB-EC"/>
</dbReference>
<evidence type="ECO:0000256" key="2">
    <source>
        <dbReference type="ARBA" id="ARBA00022723"/>
    </source>
</evidence>
<evidence type="ECO:0000256" key="7">
    <source>
        <dbReference type="HAMAP-Rule" id="MF_01279"/>
    </source>
</evidence>
<comment type="similarity">
    <text evidence="7">Belongs to the peptidase M24B family. Bacterial-type prolidase subfamily.</text>
</comment>
<keyword evidence="2 7" id="KW-0479">Metal-binding</keyword>
<dbReference type="EC" id="3.4.13.9" evidence="7"/>
<evidence type="ECO:0000313" key="11">
    <source>
        <dbReference type="Proteomes" id="UP001364472"/>
    </source>
</evidence>